<sequence length="61" mass="7514">MVKSIDFIPEEIRNYSKKKSKLSRLRSGHEFRNKIYEKTFELDPFKLKIFLNSFFHNKEIF</sequence>
<gene>
    <name evidence="1" type="ORF">BpHYR1_043402</name>
</gene>
<evidence type="ECO:0000313" key="2">
    <source>
        <dbReference type="Proteomes" id="UP000276133"/>
    </source>
</evidence>
<evidence type="ECO:0000313" key="1">
    <source>
        <dbReference type="EMBL" id="RNA24066.1"/>
    </source>
</evidence>
<dbReference type="Proteomes" id="UP000276133">
    <property type="component" value="Unassembled WGS sequence"/>
</dbReference>
<dbReference type="AlphaFoldDB" id="A0A3M7RKI0"/>
<comment type="caution">
    <text evidence="1">The sequence shown here is derived from an EMBL/GenBank/DDBJ whole genome shotgun (WGS) entry which is preliminary data.</text>
</comment>
<dbReference type="EMBL" id="REGN01003175">
    <property type="protein sequence ID" value="RNA24066.1"/>
    <property type="molecule type" value="Genomic_DNA"/>
</dbReference>
<organism evidence="1 2">
    <name type="scientific">Brachionus plicatilis</name>
    <name type="common">Marine rotifer</name>
    <name type="synonym">Brachionus muelleri</name>
    <dbReference type="NCBI Taxonomy" id="10195"/>
    <lineage>
        <taxon>Eukaryota</taxon>
        <taxon>Metazoa</taxon>
        <taxon>Spiralia</taxon>
        <taxon>Gnathifera</taxon>
        <taxon>Rotifera</taxon>
        <taxon>Eurotatoria</taxon>
        <taxon>Monogononta</taxon>
        <taxon>Pseudotrocha</taxon>
        <taxon>Ploima</taxon>
        <taxon>Brachionidae</taxon>
        <taxon>Brachionus</taxon>
    </lineage>
</organism>
<reference evidence="1 2" key="1">
    <citation type="journal article" date="2018" name="Sci. Rep.">
        <title>Genomic signatures of local adaptation to the degree of environmental predictability in rotifers.</title>
        <authorList>
            <person name="Franch-Gras L."/>
            <person name="Hahn C."/>
            <person name="Garcia-Roger E.M."/>
            <person name="Carmona M.J."/>
            <person name="Serra M."/>
            <person name="Gomez A."/>
        </authorList>
    </citation>
    <scope>NUCLEOTIDE SEQUENCE [LARGE SCALE GENOMIC DNA]</scope>
    <source>
        <strain evidence="1">HYR1</strain>
    </source>
</reference>
<keyword evidence="2" id="KW-1185">Reference proteome</keyword>
<protein>
    <submittedName>
        <fullName evidence="1">Uncharacterized protein</fullName>
    </submittedName>
</protein>
<accession>A0A3M7RKI0</accession>
<proteinExistence type="predicted"/>
<name>A0A3M7RKI0_BRAPC</name>